<proteinExistence type="predicted"/>
<reference evidence="2 3" key="1">
    <citation type="submission" date="2015-02" db="EMBL/GenBank/DDBJ databases">
        <title>Nostoc linckia genome annotation.</title>
        <authorList>
            <person name="Zhou Z."/>
        </authorList>
    </citation>
    <scope>NUCLEOTIDE SEQUENCE [LARGE SCALE GENOMIC DNA]</scope>
    <source>
        <strain evidence="3">z8</strain>
    </source>
</reference>
<dbReference type="Proteomes" id="UP000222310">
    <property type="component" value="Unassembled WGS sequence"/>
</dbReference>
<organism evidence="2 3">
    <name type="scientific">Nostoc linckia z8</name>
    <dbReference type="NCBI Taxonomy" id="1628746"/>
    <lineage>
        <taxon>Bacteria</taxon>
        <taxon>Bacillati</taxon>
        <taxon>Cyanobacteriota</taxon>
        <taxon>Cyanophyceae</taxon>
        <taxon>Nostocales</taxon>
        <taxon>Nostocaceae</taxon>
        <taxon>Nostoc</taxon>
    </lineage>
</organism>
<evidence type="ECO:0000313" key="2">
    <source>
        <dbReference type="EMBL" id="PHK06786.1"/>
    </source>
</evidence>
<evidence type="ECO:0000313" key="3">
    <source>
        <dbReference type="Proteomes" id="UP000222310"/>
    </source>
</evidence>
<gene>
    <name evidence="2" type="ORF">VF08_03370</name>
</gene>
<accession>A0A9Q5ZGG4</accession>
<dbReference type="AlphaFoldDB" id="A0A9Q5ZGG4"/>
<evidence type="ECO:0000256" key="1">
    <source>
        <dbReference type="SAM" id="MobiDB-lite"/>
    </source>
</evidence>
<sequence>MIGIILIDLPSTIEGDYFFRSGEIVQVGYHRANGELCDAEDEYLWAENFGWNPKSSLDFLNADEVAIVLEIITQKEAHVFLEQELSKKGRGQEAEGNSDSCPLPSSPIA</sequence>
<name>A0A9Q5ZGG4_NOSLI</name>
<feature type="region of interest" description="Disordered" evidence="1">
    <location>
        <begin position="87"/>
        <end position="109"/>
    </location>
</feature>
<protein>
    <submittedName>
        <fullName evidence="2">Uncharacterized protein</fullName>
    </submittedName>
</protein>
<dbReference type="EMBL" id="LAHD01000005">
    <property type="protein sequence ID" value="PHK06786.1"/>
    <property type="molecule type" value="Genomic_DNA"/>
</dbReference>
<comment type="caution">
    <text evidence="2">The sequence shown here is derived from an EMBL/GenBank/DDBJ whole genome shotgun (WGS) entry which is preliminary data.</text>
</comment>